<feature type="transmembrane region" description="Helical" evidence="13">
    <location>
        <begin position="57"/>
        <end position="78"/>
    </location>
</feature>
<dbReference type="InterPro" id="IPR050450">
    <property type="entry name" value="COX15/CtaA_HemeA_synthase"/>
</dbReference>
<keyword evidence="9 13" id="KW-0472">Membrane</keyword>
<evidence type="ECO:0000256" key="9">
    <source>
        <dbReference type="ARBA" id="ARBA00023136"/>
    </source>
</evidence>
<feature type="transmembrane region" description="Helical" evidence="13">
    <location>
        <begin position="311"/>
        <end position="332"/>
    </location>
</feature>
<evidence type="ECO:0000256" key="12">
    <source>
        <dbReference type="SAM" id="MobiDB-lite"/>
    </source>
</evidence>
<evidence type="ECO:0000256" key="7">
    <source>
        <dbReference type="ARBA" id="ARBA00023004"/>
    </source>
</evidence>
<reference evidence="15" key="1">
    <citation type="journal article" date="2019" name="Int. J. Syst. Evol. Microbiol.">
        <title>The Global Catalogue of Microorganisms (GCM) 10K type strain sequencing project: providing services to taxonomists for standard genome sequencing and annotation.</title>
        <authorList>
            <consortium name="The Broad Institute Genomics Platform"/>
            <consortium name="The Broad Institute Genome Sequencing Center for Infectious Disease"/>
            <person name="Wu L."/>
            <person name="Ma J."/>
        </authorList>
    </citation>
    <scope>NUCLEOTIDE SEQUENCE [LARGE SCALE GENOMIC DNA]</scope>
    <source>
        <strain evidence="15">JCM 18542</strain>
    </source>
</reference>
<keyword evidence="2" id="KW-1003">Cell membrane</keyword>
<keyword evidence="6" id="KW-0560">Oxidoreductase</keyword>
<evidence type="ECO:0000256" key="11">
    <source>
        <dbReference type="ARBA" id="ARBA00023444"/>
    </source>
</evidence>
<feature type="region of interest" description="Disordered" evidence="12">
    <location>
        <begin position="1"/>
        <end position="31"/>
    </location>
</feature>
<comment type="subcellular location">
    <subcellularLocation>
        <location evidence="1">Membrane</location>
        <topology evidence="1">Multi-pass membrane protein</topology>
    </subcellularLocation>
</comment>
<dbReference type="Proteomes" id="UP001500839">
    <property type="component" value="Unassembled WGS sequence"/>
</dbReference>
<feature type="transmembrane region" description="Helical" evidence="13">
    <location>
        <begin position="116"/>
        <end position="134"/>
    </location>
</feature>
<evidence type="ECO:0000256" key="1">
    <source>
        <dbReference type="ARBA" id="ARBA00004141"/>
    </source>
</evidence>
<protein>
    <submittedName>
        <fullName evidence="14">COX15/CtaA family protein</fullName>
    </submittedName>
</protein>
<sequence length="353" mass="37086">MPHMSHTPLNPGPPRQAPAVDERAGAGAPPVRPWLPMPRVTPFTLLADRFTVGRRGLYWATTAAMLMSVVLIVTGGVVRVTGSGLGCPEWPSCTDDSLTTTAAMGLHGIIEFGNRMLTWVLSAAVGWAIIASRLQKPHDLITTRLAWSQFWMVMLNAVIGGITVLTGLNPYIVAGHFLAATALLTTTVFTWHRVRAMDAPTPVAVGGRSHLLGRVLLGTSAVVVVLGTVTTGAGPHAGDSSDVHRIPIDWAAITWVHGIAAAATLAVAILLMRSLPPQARTARLRVATFLGVLLLQGAIGIFQSLTHLPELVVVLHLMGAALVWIGAVRVALDTPRSSARPGMAHAEGAPAAG</sequence>
<dbReference type="PANTHER" id="PTHR35457">
    <property type="entry name" value="HEME A SYNTHASE"/>
    <property type="match status" value="1"/>
</dbReference>
<dbReference type="Pfam" id="PF02628">
    <property type="entry name" value="COX15-CtaA"/>
    <property type="match status" value="1"/>
</dbReference>
<keyword evidence="10" id="KW-1015">Disulfide bond</keyword>
<dbReference type="InterPro" id="IPR003780">
    <property type="entry name" value="COX15/CtaA_fam"/>
</dbReference>
<accession>A0ABP9CU85</accession>
<dbReference type="EMBL" id="BAABKQ010000001">
    <property type="protein sequence ID" value="GAA4817363.1"/>
    <property type="molecule type" value="Genomic_DNA"/>
</dbReference>
<feature type="transmembrane region" description="Helical" evidence="13">
    <location>
        <begin position="250"/>
        <end position="272"/>
    </location>
</feature>
<evidence type="ECO:0000256" key="5">
    <source>
        <dbReference type="ARBA" id="ARBA00022989"/>
    </source>
</evidence>
<evidence type="ECO:0000256" key="8">
    <source>
        <dbReference type="ARBA" id="ARBA00023133"/>
    </source>
</evidence>
<feature type="transmembrane region" description="Helical" evidence="13">
    <location>
        <begin position="284"/>
        <end position="305"/>
    </location>
</feature>
<dbReference type="PANTHER" id="PTHR35457:SF1">
    <property type="entry name" value="HEME A SYNTHASE"/>
    <property type="match status" value="1"/>
</dbReference>
<evidence type="ECO:0000256" key="6">
    <source>
        <dbReference type="ARBA" id="ARBA00023002"/>
    </source>
</evidence>
<keyword evidence="4" id="KW-0479">Metal-binding</keyword>
<comment type="caution">
    <text evidence="14">The sequence shown here is derived from an EMBL/GenBank/DDBJ whole genome shotgun (WGS) entry which is preliminary data.</text>
</comment>
<organism evidence="14 15">
    <name type="scientific">Tomitella cavernea</name>
    <dbReference type="NCBI Taxonomy" id="1387982"/>
    <lineage>
        <taxon>Bacteria</taxon>
        <taxon>Bacillati</taxon>
        <taxon>Actinomycetota</taxon>
        <taxon>Actinomycetes</taxon>
        <taxon>Mycobacteriales</taxon>
        <taxon>Tomitella</taxon>
    </lineage>
</organism>
<proteinExistence type="predicted"/>
<feature type="transmembrane region" description="Helical" evidence="13">
    <location>
        <begin position="171"/>
        <end position="191"/>
    </location>
</feature>
<keyword evidence="7" id="KW-0408">Iron</keyword>
<evidence type="ECO:0000313" key="15">
    <source>
        <dbReference type="Proteomes" id="UP001500839"/>
    </source>
</evidence>
<feature type="transmembrane region" description="Helical" evidence="13">
    <location>
        <begin position="211"/>
        <end position="230"/>
    </location>
</feature>
<evidence type="ECO:0000256" key="10">
    <source>
        <dbReference type="ARBA" id="ARBA00023157"/>
    </source>
</evidence>
<comment type="pathway">
    <text evidence="11">Porphyrin-containing compound metabolism.</text>
</comment>
<evidence type="ECO:0000256" key="13">
    <source>
        <dbReference type="SAM" id="Phobius"/>
    </source>
</evidence>
<keyword evidence="15" id="KW-1185">Reference proteome</keyword>
<feature type="transmembrane region" description="Helical" evidence="13">
    <location>
        <begin position="146"/>
        <end position="165"/>
    </location>
</feature>
<evidence type="ECO:0000256" key="4">
    <source>
        <dbReference type="ARBA" id="ARBA00022723"/>
    </source>
</evidence>
<keyword evidence="8" id="KW-0350">Heme biosynthesis</keyword>
<name>A0ABP9CU85_9ACTN</name>
<gene>
    <name evidence="14" type="ORF">GCM10023353_25010</name>
</gene>
<evidence type="ECO:0000256" key="2">
    <source>
        <dbReference type="ARBA" id="ARBA00022475"/>
    </source>
</evidence>
<evidence type="ECO:0000313" key="14">
    <source>
        <dbReference type="EMBL" id="GAA4817363.1"/>
    </source>
</evidence>
<evidence type="ECO:0000256" key="3">
    <source>
        <dbReference type="ARBA" id="ARBA00022692"/>
    </source>
</evidence>
<keyword evidence="5 13" id="KW-1133">Transmembrane helix</keyword>
<keyword evidence="3 13" id="KW-0812">Transmembrane</keyword>